<dbReference type="EMBL" id="CP002584">
    <property type="protein sequence ID" value="ADZ79130.1"/>
    <property type="molecule type" value="Genomic_DNA"/>
</dbReference>
<organism evidence="2">
    <name type="scientific">Sphingobacterium sp. (strain 21)</name>
    <dbReference type="NCBI Taxonomy" id="743722"/>
    <lineage>
        <taxon>Bacteria</taxon>
        <taxon>Pseudomonadati</taxon>
        <taxon>Bacteroidota</taxon>
        <taxon>Sphingobacteriia</taxon>
        <taxon>Sphingobacteriales</taxon>
        <taxon>Sphingobacteriaceae</taxon>
        <taxon>Sphingobacterium</taxon>
    </lineage>
</organism>
<proteinExistence type="predicted"/>
<accession>F4CFH7</accession>
<dbReference type="AlphaFoldDB" id="F4CFH7"/>
<dbReference type="HOGENOM" id="CLU_3276818_0_0_10"/>
<evidence type="ECO:0000313" key="2">
    <source>
        <dbReference type="EMBL" id="ADZ79130.1"/>
    </source>
</evidence>
<protein>
    <submittedName>
        <fullName evidence="2">Uncharacterized protein</fullName>
    </submittedName>
</protein>
<dbReference type="PATRIC" id="fig|743722.3.peg.2764"/>
<feature type="region of interest" description="Disordered" evidence="1">
    <location>
        <begin position="1"/>
        <end position="25"/>
    </location>
</feature>
<reference evidence="2" key="1">
    <citation type="submission" date="2011-03" db="EMBL/GenBank/DDBJ databases">
        <title>Complete sequence of Sphingobacterium sp. 21.</title>
        <authorList>
            <consortium name="US DOE Joint Genome Institute"/>
            <person name="Lucas S."/>
            <person name="Copeland A."/>
            <person name="Lapidus A."/>
            <person name="Cheng J.-F."/>
            <person name="Goodwin L."/>
            <person name="Pitluck S."/>
            <person name="Davenport K."/>
            <person name="Detter J.C."/>
            <person name="Han C."/>
            <person name="Tapia R."/>
            <person name="Land M."/>
            <person name="Hauser L."/>
            <person name="Kyrpides N."/>
            <person name="Ivanova N."/>
            <person name="Ovchinnikova G."/>
            <person name="Pagani I."/>
            <person name="Siebers A.K."/>
            <person name="Allgaier M."/>
            <person name="Thelen M.P."/>
            <person name="Hugenholtz P."/>
            <person name="Woyke T."/>
        </authorList>
    </citation>
    <scope>NUCLEOTIDE SEQUENCE</scope>
    <source>
        <strain evidence="2">21</strain>
    </source>
</reference>
<gene>
    <name evidence="2" type="ordered locus">Sph21_2579</name>
</gene>
<feature type="compositionally biased region" description="Basic and acidic residues" evidence="1">
    <location>
        <begin position="13"/>
        <end position="25"/>
    </location>
</feature>
<sequence length="41" mass="4967">MRWRYRGWPGNETSDRRNQKHVERTKNQYFSVKMEGPLGLG</sequence>
<dbReference type="KEGG" id="shg:Sph21_2579"/>
<dbReference type="STRING" id="743722.Sph21_2579"/>
<evidence type="ECO:0000256" key="1">
    <source>
        <dbReference type="SAM" id="MobiDB-lite"/>
    </source>
</evidence>
<name>F4CFH7_SPHS2</name>